<evidence type="ECO:0000313" key="2">
    <source>
        <dbReference type="Proteomes" id="UP000887013"/>
    </source>
</evidence>
<name>A0A8X6PJJ2_NEPPI</name>
<sequence length="111" mass="12515">MTENREDLPFKEDIRKEKMKNVRRNTMKLSLILLYSLMLVKKTNALTTSTENSSFTTDGMQQLNFSAYLNSSLDANETLLTNICTMSPLYPWELVINGGGIPDHSHAPDCG</sequence>
<dbReference type="Proteomes" id="UP000887013">
    <property type="component" value="Unassembled WGS sequence"/>
</dbReference>
<gene>
    <name evidence="1" type="ORF">NPIL_165501</name>
</gene>
<reference evidence="1" key="1">
    <citation type="submission" date="2020-08" db="EMBL/GenBank/DDBJ databases">
        <title>Multicomponent nature underlies the extraordinary mechanical properties of spider dragline silk.</title>
        <authorList>
            <person name="Kono N."/>
            <person name="Nakamura H."/>
            <person name="Mori M."/>
            <person name="Yoshida Y."/>
            <person name="Ohtoshi R."/>
            <person name="Malay A.D."/>
            <person name="Moran D.A.P."/>
            <person name="Tomita M."/>
            <person name="Numata K."/>
            <person name="Arakawa K."/>
        </authorList>
    </citation>
    <scope>NUCLEOTIDE SEQUENCE</scope>
</reference>
<evidence type="ECO:0000313" key="1">
    <source>
        <dbReference type="EMBL" id="GFT68251.1"/>
    </source>
</evidence>
<keyword evidence="2" id="KW-1185">Reference proteome</keyword>
<dbReference type="EMBL" id="BMAW01115924">
    <property type="protein sequence ID" value="GFT68251.1"/>
    <property type="molecule type" value="Genomic_DNA"/>
</dbReference>
<accession>A0A8X6PJJ2</accession>
<proteinExistence type="predicted"/>
<organism evidence="1 2">
    <name type="scientific">Nephila pilipes</name>
    <name type="common">Giant wood spider</name>
    <name type="synonym">Nephila maculata</name>
    <dbReference type="NCBI Taxonomy" id="299642"/>
    <lineage>
        <taxon>Eukaryota</taxon>
        <taxon>Metazoa</taxon>
        <taxon>Ecdysozoa</taxon>
        <taxon>Arthropoda</taxon>
        <taxon>Chelicerata</taxon>
        <taxon>Arachnida</taxon>
        <taxon>Araneae</taxon>
        <taxon>Araneomorphae</taxon>
        <taxon>Entelegynae</taxon>
        <taxon>Araneoidea</taxon>
        <taxon>Nephilidae</taxon>
        <taxon>Nephila</taxon>
    </lineage>
</organism>
<comment type="caution">
    <text evidence="1">The sequence shown here is derived from an EMBL/GenBank/DDBJ whole genome shotgun (WGS) entry which is preliminary data.</text>
</comment>
<protein>
    <submittedName>
        <fullName evidence="1">Uncharacterized protein</fullName>
    </submittedName>
</protein>
<dbReference type="AlphaFoldDB" id="A0A8X6PJJ2"/>